<dbReference type="PANTHER" id="PTHR24027">
    <property type="entry name" value="CADHERIN-23"/>
    <property type="match status" value="1"/>
</dbReference>
<dbReference type="SUPFAM" id="SSF49313">
    <property type="entry name" value="Cadherin-like"/>
    <property type="match status" value="7"/>
</dbReference>
<dbReference type="Gene3D" id="2.60.40.60">
    <property type="entry name" value="Cadherins"/>
    <property type="match status" value="7"/>
</dbReference>
<dbReference type="GO" id="GO:0007043">
    <property type="term" value="P:cell-cell junction assembly"/>
    <property type="evidence" value="ECO:0007669"/>
    <property type="project" value="TreeGrafter"/>
</dbReference>
<feature type="transmembrane region" description="Helical" evidence="11">
    <location>
        <begin position="827"/>
        <end position="851"/>
    </location>
</feature>
<feature type="signal peptide" evidence="12">
    <location>
        <begin position="1"/>
        <end position="18"/>
    </location>
</feature>
<dbReference type="AlphaFoldDB" id="A0A9D3T7L2"/>
<feature type="chain" id="PRO_5039043628" description="Cadherin domain-containing protein" evidence="12">
    <location>
        <begin position="19"/>
        <end position="869"/>
    </location>
</feature>
<dbReference type="InterPro" id="IPR002126">
    <property type="entry name" value="Cadherin-like_dom"/>
</dbReference>
<feature type="domain" description="Cadherin" evidence="13">
    <location>
        <begin position="59"/>
        <end position="124"/>
    </location>
</feature>
<dbReference type="GO" id="GO:0005509">
    <property type="term" value="F:calcium ion binding"/>
    <property type="evidence" value="ECO:0007669"/>
    <property type="project" value="UniProtKB-UniRule"/>
</dbReference>
<keyword evidence="11" id="KW-0812">Transmembrane</keyword>
<evidence type="ECO:0000256" key="9">
    <source>
        <dbReference type="ARBA" id="ARBA00023180"/>
    </source>
</evidence>
<proteinExistence type="predicted"/>
<keyword evidence="7" id="KW-0130">Cell adhesion</keyword>
<dbReference type="InterPro" id="IPR015919">
    <property type="entry name" value="Cadherin-like_sf"/>
</dbReference>
<dbReference type="GO" id="GO:0016477">
    <property type="term" value="P:cell migration"/>
    <property type="evidence" value="ECO:0007669"/>
    <property type="project" value="TreeGrafter"/>
</dbReference>
<dbReference type="GO" id="GO:0016342">
    <property type="term" value="C:catenin complex"/>
    <property type="evidence" value="ECO:0007669"/>
    <property type="project" value="TreeGrafter"/>
</dbReference>
<dbReference type="EMBL" id="JAFDVH010000010">
    <property type="protein sequence ID" value="KAG7470059.1"/>
    <property type="molecule type" value="Genomic_DNA"/>
</dbReference>
<dbReference type="Pfam" id="PF00028">
    <property type="entry name" value="Cadherin"/>
    <property type="match status" value="5"/>
</dbReference>
<dbReference type="FunFam" id="2.60.40.60:FF:000095">
    <property type="entry name" value="Cadherin 13"/>
    <property type="match status" value="1"/>
</dbReference>
<dbReference type="PROSITE" id="PS50268">
    <property type="entry name" value="CADHERIN_2"/>
    <property type="match status" value="6"/>
</dbReference>
<dbReference type="InterPro" id="IPR020894">
    <property type="entry name" value="Cadherin_CS"/>
</dbReference>
<evidence type="ECO:0000256" key="7">
    <source>
        <dbReference type="ARBA" id="ARBA00022889"/>
    </source>
</evidence>
<sequence length="869" mass="97098">MILTTCFMFLTLLISAAAGEGWEDRIGVLEAKVLEVPEGTEVPYPIHQFKSANPEVTAYKLSGQTSGKIAISSDGWLYLLEPLDWSFESSYSLEIEALADNETVDGPVSVTINIKDINNHPPNFEQAEYNGEVMERTPAGETFMRVSATDKDNPETPNARLSYSIVSQIPDRLKKPLFQINRVTGEISTTPEGEQFLTAREGALYSNKEDQESNLEHLKSKFNEYCTQPQDIPYELNPFFTCVERSETMRMNPLDDPDYVLIIRVQDLEGQSENAFSGNAKVNIVVKQNLWKSPGPITIPENLEAEYPRLITKVQSNHPGAHYFLNQKEKLPKFPFTINEEGQIFVMEPLDREEKDMYILVVSAEHEEGFDLDKPMEIPVMVEDINDNAPVCEVPKNVFEVQENEPLGNQVGVLRVYDLDQEGTANSLLSYQLISQEPPMPSATFTIEGISGKIQLATAHIKRKDNPEYQLMVKVSDQNGAGLSTECKVIIKVIDINNEVPVFEKNDYGVQSIAEDIPPGTTLLSVLATDADDPGTGSSKVEYHIKEGDPEGLFAIDAEGHVYIARPLDFETRSTYRLKIDATNPEPLVPGVEYGIESTTFVTINVTNVDEPPEFDTDIFEVNAPENITVGETILKMDAKDPEGAKIRYQLEGDDKKWLQINAETGEIKTIARLDHEQVAVYTVKVIAFEEASPEKKTEKDVTIRVLDVNDNFPTLKEKQGFVCVKESLMTILLSAEDHDSPPFGAPFTFTLTQPKKYPNWEIKAVDGISATLTLKRKPEEDKTYRLPINIKDNAGMGVSHMFEVRVCNCTELGHCYTQPEAHPWKYGMSSTIAILGGTLGFIGVVLAVVFHRSKKQDKKKGCETDAML</sequence>
<feature type="domain" description="Cadherin" evidence="13">
    <location>
        <begin position="125"/>
        <end position="392"/>
    </location>
</feature>
<evidence type="ECO:0000259" key="13">
    <source>
        <dbReference type="PROSITE" id="PS50268"/>
    </source>
</evidence>
<evidence type="ECO:0000256" key="12">
    <source>
        <dbReference type="SAM" id="SignalP"/>
    </source>
</evidence>
<dbReference type="Proteomes" id="UP001046870">
    <property type="component" value="Chromosome 10"/>
</dbReference>
<evidence type="ECO:0000256" key="8">
    <source>
        <dbReference type="ARBA" id="ARBA00023136"/>
    </source>
</evidence>
<keyword evidence="11" id="KW-1133">Transmembrane helix</keyword>
<dbReference type="PROSITE" id="PS00232">
    <property type="entry name" value="CADHERIN_1"/>
    <property type="match status" value="2"/>
</dbReference>
<evidence type="ECO:0000256" key="4">
    <source>
        <dbReference type="ARBA" id="ARBA00022729"/>
    </source>
</evidence>
<keyword evidence="3" id="KW-0479">Metal-binding</keyword>
<comment type="caution">
    <text evidence="14">The sequence shown here is derived from an EMBL/GenBank/DDBJ whole genome shotgun (WGS) entry which is preliminary data.</text>
</comment>
<dbReference type="GO" id="GO:0034332">
    <property type="term" value="P:adherens junction organization"/>
    <property type="evidence" value="ECO:0007669"/>
    <property type="project" value="TreeGrafter"/>
</dbReference>
<gene>
    <name evidence="14" type="ORF">MATL_G00135230</name>
</gene>
<evidence type="ECO:0000256" key="6">
    <source>
        <dbReference type="ARBA" id="ARBA00022837"/>
    </source>
</evidence>
<keyword evidence="8 11" id="KW-0472">Membrane</keyword>
<protein>
    <recommendedName>
        <fullName evidence="13">Cadherin domain-containing protein</fullName>
    </recommendedName>
</protein>
<dbReference type="CDD" id="cd11304">
    <property type="entry name" value="Cadherin_repeat"/>
    <property type="match status" value="6"/>
</dbReference>
<feature type="domain" description="Cadherin" evidence="13">
    <location>
        <begin position="616"/>
        <end position="716"/>
    </location>
</feature>
<evidence type="ECO:0000313" key="14">
    <source>
        <dbReference type="EMBL" id="KAG7470059.1"/>
    </source>
</evidence>
<feature type="domain" description="Cadherin" evidence="13">
    <location>
        <begin position="734"/>
        <end position="822"/>
    </location>
</feature>
<feature type="domain" description="Cadherin" evidence="13">
    <location>
        <begin position="393"/>
        <end position="503"/>
    </location>
</feature>
<name>A0A9D3T7L2_MEGAT</name>
<dbReference type="FunFam" id="2.60.40.60:FF:000163">
    <property type="entry name" value="Cadherin 17"/>
    <property type="match status" value="1"/>
</dbReference>
<evidence type="ECO:0000256" key="10">
    <source>
        <dbReference type="PROSITE-ProRule" id="PRU00043"/>
    </source>
</evidence>
<feature type="domain" description="Cadherin" evidence="13">
    <location>
        <begin position="512"/>
        <end position="615"/>
    </location>
</feature>
<evidence type="ECO:0000256" key="2">
    <source>
        <dbReference type="ARBA" id="ARBA00022475"/>
    </source>
</evidence>
<dbReference type="GO" id="GO:0044331">
    <property type="term" value="P:cell-cell adhesion mediated by cadherin"/>
    <property type="evidence" value="ECO:0007669"/>
    <property type="project" value="TreeGrafter"/>
</dbReference>
<evidence type="ECO:0000313" key="15">
    <source>
        <dbReference type="Proteomes" id="UP001046870"/>
    </source>
</evidence>
<dbReference type="PANTHER" id="PTHR24027:SF419">
    <property type="entry name" value="CADHERIN-17"/>
    <property type="match status" value="1"/>
</dbReference>
<reference evidence="14" key="1">
    <citation type="submission" date="2021-01" db="EMBL/GenBank/DDBJ databases">
        <authorList>
            <person name="Zahm M."/>
            <person name="Roques C."/>
            <person name="Cabau C."/>
            <person name="Klopp C."/>
            <person name="Donnadieu C."/>
            <person name="Jouanno E."/>
            <person name="Lampietro C."/>
            <person name="Louis A."/>
            <person name="Herpin A."/>
            <person name="Echchiki A."/>
            <person name="Berthelot C."/>
            <person name="Parey E."/>
            <person name="Roest-Crollius H."/>
            <person name="Braasch I."/>
            <person name="Postlethwait J."/>
            <person name="Bobe J."/>
            <person name="Montfort J."/>
            <person name="Bouchez O."/>
            <person name="Begum T."/>
            <person name="Mejri S."/>
            <person name="Adams A."/>
            <person name="Chen W.-J."/>
            <person name="Guiguen Y."/>
        </authorList>
    </citation>
    <scope>NUCLEOTIDE SEQUENCE</scope>
    <source>
        <strain evidence="14">YG-15Mar2019-1</strain>
        <tissue evidence="14">Brain</tissue>
    </source>
</reference>
<evidence type="ECO:0000256" key="3">
    <source>
        <dbReference type="ARBA" id="ARBA00022723"/>
    </source>
</evidence>
<dbReference type="PRINTS" id="PR00205">
    <property type="entry name" value="CADHERIN"/>
</dbReference>
<accession>A0A9D3T7L2</accession>
<keyword evidence="4 12" id="KW-0732">Signal</keyword>
<dbReference type="GO" id="GO:0007156">
    <property type="term" value="P:homophilic cell adhesion via plasma membrane adhesion molecules"/>
    <property type="evidence" value="ECO:0007669"/>
    <property type="project" value="InterPro"/>
</dbReference>
<dbReference type="GO" id="GO:0005912">
    <property type="term" value="C:adherens junction"/>
    <property type="evidence" value="ECO:0007669"/>
    <property type="project" value="TreeGrafter"/>
</dbReference>
<dbReference type="GO" id="GO:0045296">
    <property type="term" value="F:cadherin binding"/>
    <property type="evidence" value="ECO:0007669"/>
    <property type="project" value="TreeGrafter"/>
</dbReference>
<dbReference type="InterPro" id="IPR039808">
    <property type="entry name" value="Cadherin"/>
</dbReference>
<comment type="subcellular location">
    <subcellularLocation>
        <location evidence="1">Cell membrane</location>
    </subcellularLocation>
</comment>
<dbReference type="SMART" id="SM00112">
    <property type="entry name" value="CA"/>
    <property type="match status" value="7"/>
</dbReference>
<dbReference type="GO" id="GO:0016339">
    <property type="term" value="P:calcium-dependent cell-cell adhesion via plasma membrane cell adhesion molecules"/>
    <property type="evidence" value="ECO:0007669"/>
    <property type="project" value="TreeGrafter"/>
</dbReference>
<keyword evidence="2" id="KW-1003">Cell membrane</keyword>
<keyword evidence="6 10" id="KW-0106">Calcium</keyword>
<evidence type="ECO:0000256" key="5">
    <source>
        <dbReference type="ARBA" id="ARBA00022737"/>
    </source>
</evidence>
<keyword evidence="9" id="KW-0325">Glycoprotein</keyword>
<dbReference type="GO" id="GO:0008013">
    <property type="term" value="F:beta-catenin binding"/>
    <property type="evidence" value="ECO:0007669"/>
    <property type="project" value="TreeGrafter"/>
</dbReference>
<dbReference type="OrthoDB" id="9946173at2759"/>
<dbReference type="GO" id="GO:0000902">
    <property type="term" value="P:cell morphogenesis"/>
    <property type="evidence" value="ECO:0007669"/>
    <property type="project" value="TreeGrafter"/>
</dbReference>
<keyword evidence="5" id="KW-0677">Repeat</keyword>
<organism evidence="14 15">
    <name type="scientific">Megalops atlanticus</name>
    <name type="common">Tarpon</name>
    <name type="synonym">Clupea gigantea</name>
    <dbReference type="NCBI Taxonomy" id="7932"/>
    <lineage>
        <taxon>Eukaryota</taxon>
        <taxon>Metazoa</taxon>
        <taxon>Chordata</taxon>
        <taxon>Craniata</taxon>
        <taxon>Vertebrata</taxon>
        <taxon>Euteleostomi</taxon>
        <taxon>Actinopterygii</taxon>
        <taxon>Neopterygii</taxon>
        <taxon>Teleostei</taxon>
        <taxon>Elopiformes</taxon>
        <taxon>Megalopidae</taxon>
        <taxon>Megalops</taxon>
    </lineage>
</organism>
<evidence type="ECO:0000256" key="1">
    <source>
        <dbReference type="ARBA" id="ARBA00004236"/>
    </source>
</evidence>
<evidence type="ECO:0000256" key="11">
    <source>
        <dbReference type="SAM" id="Phobius"/>
    </source>
</evidence>
<keyword evidence="15" id="KW-1185">Reference proteome</keyword>
<dbReference type="FunFam" id="2.60.40.60:FF:000011">
    <property type="entry name" value="Cadherin 1"/>
    <property type="match status" value="1"/>
</dbReference>